<sequence length="371" mass="41455">GKKFCTTVDTLTQREPDSLLAAMFSGCHTVCKDSEGSVFLDRDGKLFQYILNWLRNGVVPNLSDLKCSELLLEAEYYELLGLVDGMTKVLNKRRKDESSSIVRLNIGGEKFCTTVDTLTQREPHSMLAAMFSGRHTVCKDSEGYVFLDRDGKHFRHILNWLRDCVVPKLSDSECSELLREAEYYQLLGLVDGMTEILNKRRKDEEMVTDLTRTGIIKCLQSKAVKLRGVNLPGLDLSGLNLSHVDFDYACLKNVSFSRAYLSRASFQMADLTNANLEGANLERAYLTSAKLTNASLKGANLRDAYLWDARFQMADLTNANLERASLERASLRGAKLTNASLKGANLQHAYLRDVNLTETDLKGADLLGAII</sequence>
<gene>
    <name evidence="3" type="ORF">Tco_0624996</name>
</gene>
<reference evidence="3" key="2">
    <citation type="submission" date="2022-01" db="EMBL/GenBank/DDBJ databases">
        <authorList>
            <person name="Yamashiro T."/>
            <person name="Shiraishi A."/>
            <person name="Satake H."/>
            <person name="Nakayama K."/>
        </authorList>
    </citation>
    <scope>NUCLEOTIDE SEQUENCE</scope>
</reference>
<evidence type="ECO:0000259" key="2">
    <source>
        <dbReference type="SMART" id="SM00225"/>
    </source>
</evidence>
<comment type="pathway">
    <text evidence="1">Protein modification; protein ubiquitination.</text>
</comment>
<dbReference type="PANTHER" id="PTHR14136">
    <property type="entry name" value="BTB_POZ DOMAIN-CONTAINING PROTEIN KCTD9"/>
    <property type="match status" value="1"/>
</dbReference>
<feature type="domain" description="BTB" evidence="2">
    <location>
        <begin position="100"/>
        <end position="201"/>
    </location>
</feature>
<dbReference type="Pfam" id="PF02214">
    <property type="entry name" value="BTB_2"/>
    <property type="match status" value="2"/>
</dbReference>
<comment type="caution">
    <text evidence="3">The sequence shown here is derived from an EMBL/GenBank/DDBJ whole genome shotgun (WGS) entry which is preliminary data.</text>
</comment>
<evidence type="ECO:0000256" key="1">
    <source>
        <dbReference type="ARBA" id="ARBA00004906"/>
    </source>
</evidence>
<organism evidence="3 4">
    <name type="scientific">Tanacetum coccineum</name>
    <dbReference type="NCBI Taxonomy" id="301880"/>
    <lineage>
        <taxon>Eukaryota</taxon>
        <taxon>Viridiplantae</taxon>
        <taxon>Streptophyta</taxon>
        <taxon>Embryophyta</taxon>
        <taxon>Tracheophyta</taxon>
        <taxon>Spermatophyta</taxon>
        <taxon>Magnoliopsida</taxon>
        <taxon>eudicotyledons</taxon>
        <taxon>Gunneridae</taxon>
        <taxon>Pentapetalae</taxon>
        <taxon>asterids</taxon>
        <taxon>campanulids</taxon>
        <taxon>Asterales</taxon>
        <taxon>Asteraceae</taxon>
        <taxon>Asteroideae</taxon>
        <taxon>Anthemideae</taxon>
        <taxon>Anthemidinae</taxon>
        <taxon>Tanacetum</taxon>
    </lineage>
</organism>
<dbReference type="PANTHER" id="PTHR14136:SF17">
    <property type="entry name" value="BTB_POZ DOMAIN-CONTAINING PROTEIN KCTD9"/>
    <property type="match status" value="1"/>
</dbReference>
<protein>
    <submittedName>
        <fullName evidence="3">FH protein interacting protein FIP2</fullName>
    </submittedName>
</protein>
<dbReference type="InterPro" id="IPR001646">
    <property type="entry name" value="5peptide_repeat"/>
</dbReference>
<dbReference type="Gene3D" id="2.160.20.80">
    <property type="entry name" value="E3 ubiquitin-protein ligase SopA"/>
    <property type="match status" value="1"/>
</dbReference>
<name>A0ABQ4WFJ7_9ASTR</name>
<dbReference type="InterPro" id="IPR003131">
    <property type="entry name" value="T1-type_BTB"/>
</dbReference>
<dbReference type="SUPFAM" id="SSF54695">
    <property type="entry name" value="POZ domain"/>
    <property type="match status" value="2"/>
</dbReference>
<dbReference type="SMART" id="SM00225">
    <property type="entry name" value="BTB"/>
    <property type="match status" value="2"/>
</dbReference>
<accession>A0ABQ4WFJ7</accession>
<dbReference type="SUPFAM" id="SSF141571">
    <property type="entry name" value="Pentapeptide repeat-like"/>
    <property type="match status" value="1"/>
</dbReference>
<dbReference type="InterPro" id="IPR051082">
    <property type="entry name" value="Pentapeptide-BTB/POZ_domain"/>
</dbReference>
<feature type="domain" description="BTB" evidence="2">
    <location>
        <begin position="1"/>
        <end position="94"/>
    </location>
</feature>
<evidence type="ECO:0000313" key="4">
    <source>
        <dbReference type="Proteomes" id="UP001151760"/>
    </source>
</evidence>
<dbReference type="Gene3D" id="3.30.710.10">
    <property type="entry name" value="Potassium Channel Kv1.1, Chain A"/>
    <property type="match status" value="2"/>
</dbReference>
<dbReference type="Pfam" id="PF00805">
    <property type="entry name" value="Pentapeptide"/>
    <property type="match status" value="3"/>
</dbReference>
<dbReference type="InterPro" id="IPR011333">
    <property type="entry name" value="SKP1/BTB/POZ_sf"/>
</dbReference>
<dbReference type="EMBL" id="BQNB010008599">
    <property type="protein sequence ID" value="GJS51634.1"/>
    <property type="molecule type" value="Genomic_DNA"/>
</dbReference>
<dbReference type="Proteomes" id="UP001151760">
    <property type="component" value="Unassembled WGS sequence"/>
</dbReference>
<keyword evidence="4" id="KW-1185">Reference proteome</keyword>
<dbReference type="InterPro" id="IPR000210">
    <property type="entry name" value="BTB/POZ_dom"/>
</dbReference>
<feature type="non-terminal residue" evidence="3">
    <location>
        <position position="1"/>
    </location>
</feature>
<evidence type="ECO:0000313" key="3">
    <source>
        <dbReference type="EMBL" id="GJS51634.1"/>
    </source>
</evidence>
<proteinExistence type="predicted"/>
<reference evidence="3" key="1">
    <citation type="journal article" date="2022" name="Int. J. Mol. Sci.">
        <title>Draft Genome of Tanacetum Coccineum: Genomic Comparison of Closely Related Tanacetum-Family Plants.</title>
        <authorList>
            <person name="Yamashiro T."/>
            <person name="Shiraishi A."/>
            <person name="Nakayama K."/>
            <person name="Satake H."/>
        </authorList>
    </citation>
    <scope>NUCLEOTIDE SEQUENCE</scope>
</reference>